<sequence>MTQGIKTPTKEINGGDDLTFFQSSKAYRDLITWLLQLNRSMFPAKDENGTIHEAKLDSPPAYSHPVQSLRSLISTLSALIDQAPPDQGPRRFGNVAFRTWFKLVEDAAADGLLESHLKEAVIELGPEAWTQLVKEFKYYLLGSFGSAQRLDYGTGHELSFLAFLGCLWKVGVFEAGDERSIVIGVVQPYLELIRRLVLTYTLEPAGSHGVWGLDDHSFLPYIFGAAQYGPAIDPTKASSPVPTEGSLPSAPRPTAVTDKTLVSDYQHANMYFSAIQFIYDVKRGPFWEHSPVLYDISGIKDGWAKINKGMLKMYAAEVLGKFPVVQHFGFGGLFRWELDPDAAKAQGGVHSAQQPQVQKGRKADGPAAASGGEGTKAPRANAGNAATGTAMPSTRAPWASSGGGQSTAPRTAAPWAASQRMASNPSRLPPPTKAPWAGKDTG</sequence>
<evidence type="ECO:0000256" key="6">
    <source>
        <dbReference type="ARBA" id="ARBA00023110"/>
    </source>
</evidence>
<keyword evidence="13" id="KW-1185">Reference proteome</keyword>
<evidence type="ECO:0000256" key="10">
    <source>
        <dbReference type="RuleBase" id="RU361210"/>
    </source>
</evidence>
<dbReference type="GO" id="GO:0000159">
    <property type="term" value="C:protein phosphatase type 2A complex"/>
    <property type="evidence" value="ECO:0007669"/>
    <property type="project" value="TreeGrafter"/>
</dbReference>
<comment type="catalytic activity">
    <reaction evidence="1 10">
        <text>[protein]-peptidylproline (omega=180) = [protein]-peptidylproline (omega=0)</text>
        <dbReference type="Rhea" id="RHEA:16237"/>
        <dbReference type="Rhea" id="RHEA-COMP:10747"/>
        <dbReference type="Rhea" id="RHEA-COMP:10748"/>
        <dbReference type="ChEBI" id="CHEBI:83833"/>
        <dbReference type="ChEBI" id="CHEBI:83834"/>
        <dbReference type="EC" id="5.2.1.8"/>
    </reaction>
</comment>
<dbReference type="PIRSF" id="PIRSF016325">
    <property type="entry name" value="Phstyr_phstse_ac"/>
    <property type="match status" value="1"/>
</dbReference>
<protein>
    <recommendedName>
        <fullName evidence="10">Serine/threonine-protein phosphatase 2A activator</fullName>
        <ecNumber evidence="10">5.2.1.8</ecNumber>
    </recommendedName>
    <alternativeName>
        <fullName evidence="10">Phosphotyrosyl phosphatase activator</fullName>
    </alternativeName>
</protein>
<keyword evidence="7 10" id="KW-0413">Isomerase</keyword>
<keyword evidence="8" id="KW-0539">Nucleus</keyword>
<dbReference type="GO" id="GO:0008160">
    <property type="term" value="F:protein tyrosine phosphatase activator activity"/>
    <property type="evidence" value="ECO:0007669"/>
    <property type="project" value="TreeGrafter"/>
</dbReference>
<dbReference type="InterPro" id="IPR037218">
    <property type="entry name" value="PTPA_sf"/>
</dbReference>
<keyword evidence="6 10" id="KW-0697">Rotamase</keyword>
<evidence type="ECO:0000256" key="11">
    <source>
        <dbReference type="SAM" id="MobiDB-lite"/>
    </source>
</evidence>
<evidence type="ECO:0000256" key="7">
    <source>
        <dbReference type="ARBA" id="ARBA00023235"/>
    </source>
</evidence>
<dbReference type="SUPFAM" id="SSF140984">
    <property type="entry name" value="PTPA-like"/>
    <property type="match status" value="1"/>
</dbReference>
<comment type="similarity">
    <text evidence="4 10">Belongs to the PTPA-type PPIase family.</text>
</comment>
<dbReference type="GO" id="GO:0003755">
    <property type="term" value="F:peptidyl-prolyl cis-trans isomerase activity"/>
    <property type="evidence" value="ECO:0007669"/>
    <property type="project" value="UniProtKB-KW"/>
</dbReference>
<gene>
    <name evidence="12" type="ORF">BDY17DRAFT_251916</name>
</gene>
<dbReference type="GO" id="GO:0005737">
    <property type="term" value="C:cytoplasm"/>
    <property type="evidence" value="ECO:0007669"/>
    <property type="project" value="UniProtKB-SubCell"/>
</dbReference>
<evidence type="ECO:0000256" key="9">
    <source>
        <dbReference type="ARBA" id="ARBA00025287"/>
    </source>
</evidence>
<dbReference type="Gene3D" id="1.20.120.1150">
    <property type="match status" value="1"/>
</dbReference>
<evidence type="ECO:0000313" key="13">
    <source>
        <dbReference type="Proteomes" id="UP000799767"/>
    </source>
</evidence>
<dbReference type="OrthoDB" id="16120at2759"/>
<evidence type="ECO:0000256" key="5">
    <source>
        <dbReference type="ARBA" id="ARBA00022490"/>
    </source>
</evidence>
<feature type="region of interest" description="Disordered" evidence="11">
    <location>
        <begin position="345"/>
        <end position="442"/>
    </location>
</feature>
<feature type="compositionally biased region" description="Low complexity" evidence="11">
    <location>
        <begin position="380"/>
        <end position="390"/>
    </location>
</feature>
<dbReference type="EC" id="5.2.1.8" evidence="10"/>
<evidence type="ECO:0000313" key="12">
    <source>
        <dbReference type="EMBL" id="KAF2482437.1"/>
    </source>
</evidence>
<accession>A0A6A6PT80</accession>
<dbReference type="FunFam" id="1.20.120.1150:FF:000003">
    <property type="entry name" value="Serine/threonine-protein phosphatase 2A activator"/>
    <property type="match status" value="1"/>
</dbReference>
<reference evidence="12" key="1">
    <citation type="journal article" date="2020" name="Stud. Mycol.">
        <title>101 Dothideomycetes genomes: a test case for predicting lifestyles and emergence of pathogens.</title>
        <authorList>
            <person name="Haridas S."/>
            <person name="Albert R."/>
            <person name="Binder M."/>
            <person name="Bloem J."/>
            <person name="Labutti K."/>
            <person name="Salamov A."/>
            <person name="Andreopoulos B."/>
            <person name="Baker S."/>
            <person name="Barry K."/>
            <person name="Bills G."/>
            <person name="Bluhm B."/>
            <person name="Cannon C."/>
            <person name="Castanera R."/>
            <person name="Culley D."/>
            <person name="Daum C."/>
            <person name="Ezra D."/>
            <person name="Gonzalez J."/>
            <person name="Henrissat B."/>
            <person name="Kuo A."/>
            <person name="Liang C."/>
            <person name="Lipzen A."/>
            <person name="Lutzoni F."/>
            <person name="Magnuson J."/>
            <person name="Mondo S."/>
            <person name="Nolan M."/>
            <person name="Ohm R."/>
            <person name="Pangilinan J."/>
            <person name="Park H.-J."/>
            <person name="Ramirez L."/>
            <person name="Alfaro M."/>
            <person name="Sun H."/>
            <person name="Tritt A."/>
            <person name="Yoshinaga Y."/>
            <person name="Zwiers L.-H."/>
            <person name="Turgeon B."/>
            <person name="Goodwin S."/>
            <person name="Spatafora J."/>
            <person name="Crous P."/>
            <person name="Grigoriev I."/>
        </authorList>
    </citation>
    <scope>NUCLEOTIDE SEQUENCE</scope>
    <source>
        <strain evidence="12">CBS 113389</strain>
    </source>
</reference>
<dbReference type="EMBL" id="MU001636">
    <property type="protein sequence ID" value="KAF2482437.1"/>
    <property type="molecule type" value="Genomic_DNA"/>
</dbReference>
<dbReference type="Pfam" id="PF03095">
    <property type="entry name" value="PTPA"/>
    <property type="match status" value="1"/>
</dbReference>
<dbReference type="RefSeq" id="XP_033589007.1">
    <property type="nucleotide sequence ID" value="XM_033731208.1"/>
</dbReference>
<dbReference type="GO" id="GO:0007052">
    <property type="term" value="P:mitotic spindle organization"/>
    <property type="evidence" value="ECO:0007669"/>
    <property type="project" value="TreeGrafter"/>
</dbReference>
<dbReference type="GeneID" id="54472210"/>
<evidence type="ECO:0000256" key="4">
    <source>
        <dbReference type="ARBA" id="ARBA00011019"/>
    </source>
</evidence>
<dbReference type="AlphaFoldDB" id="A0A6A6PT80"/>
<evidence type="ECO:0000256" key="2">
    <source>
        <dbReference type="ARBA" id="ARBA00004123"/>
    </source>
</evidence>
<dbReference type="InterPro" id="IPR004327">
    <property type="entry name" value="Phstyr_phstse_ac"/>
</dbReference>
<proteinExistence type="inferred from homology"/>
<evidence type="ECO:0000256" key="1">
    <source>
        <dbReference type="ARBA" id="ARBA00000971"/>
    </source>
</evidence>
<dbReference type="PANTHER" id="PTHR10012">
    <property type="entry name" value="SERINE/THREONINE-PROTEIN PHOSPHATASE 2A REGULATORY SUBUNIT B"/>
    <property type="match status" value="1"/>
</dbReference>
<dbReference type="InterPro" id="IPR043170">
    <property type="entry name" value="PTPA_C_lid"/>
</dbReference>
<comment type="subcellular location">
    <subcellularLocation>
        <location evidence="3 10">Cytoplasm</location>
    </subcellularLocation>
    <subcellularLocation>
        <location evidence="2">Nucleus</location>
    </subcellularLocation>
</comment>
<evidence type="ECO:0000256" key="3">
    <source>
        <dbReference type="ARBA" id="ARBA00004496"/>
    </source>
</evidence>
<dbReference type="PANTHER" id="PTHR10012:SF3">
    <property type="entry name" value="SERINE_THREONINE-PROTEIN PHOSPHATASE 2A ACTIVATOR 1"/>
    <property type="match status" value="1"/>
</dbReference>
<comment type="function">
    <text evidence="9">PPIases accelerate the folding of proteins. It catalyzes the cis-trans isomerization of proline imidic peptide bonds in oligopeptides. Acts as a regulatory subunit for PP2A-like phosphatases modulating their activity or substrate specificity, probably by inducing a conformational change in the catalytic subunit, a direct target of the PPIase. Can reactivate inactive phosphatase PP2A-phosphatase methylesterase complexes (PP2Ai) in presence of ATP and Mg(2+) by dissociating the inactive form from the complex.</text>
</comment>
<dbReference type="CDD" id="cd04087">
    <property type="entry name" value="PTPA"/>
    <property type="match status" value="1"/>
</dbReference>
<keyword evidence="5 10" id="KW-0963">Cytoplasm</keyword>
<dbReference type="GO" id="GO:0005634">
    <property type="term" value="C:nucleus"/>
    <property type="evidence" value="ECO:0007669"/>
    <property type="project" value="UniProtKB-SubCell"/>
</dbReference>
<name>A0A6A6PT80_9PEZI</name>
<dbReference type="Proteomes" id="UP000799767">
    <property type="component" value="Unassembled WGS sequence"/>
</dbReference>
<evidence type="ECO:0000256" key="8">
    <source>
        <dbReference type="ARBA" id="ARBA00023242"/>
    </source>
</evidence>
<organism evidence="12 13">
    <name type="scientific">Neohortaea acidophila</name>
    <dbReference type="NCBI Taxonomy" id="245834"/>
    <lineage>
        <taxon>Eukaryota</taxon>
        <taxon>Fungi</taxon>
        <taxon>Dikarya</taxon>
        <taxon>Ascomycota</taxon>
        <taxon>Pezizomycotina</taxon>
        <taxon>Dothideomycetes</taxon>
        <taxon>Dothideomycetidae</taxon>
        <taxon>Mycosphaerellales</taxon>
        <taxon>Teratosphaeriaceae</taxon>
        <taxon>Neohortaea</taxon>
    </lineage>
</organism>